<evidence type="ECO:0000313" key="2">
    <source>
        <dbReference type="EMBL" id="RMI30395.1"/>
    </source>
</evidence>
<feature type="transmembrane region" description="Helical" evidence="1">
    <location>
        <begin position="6"/>
        <end position="26"/>
    </location>
</feature>
<gene>
    <name evidence="2" type="ORF">EBN03_22430</name>
</gene>
<accession>A0A3M2L3F2</accession>
<reference evidence="2 3" key="1">
    <citation type="submission" date="2018-10" db="EMBL/GenBank/DDBJ databases">
        <title>Isolation from cow dung.</title>
        <authorList>
            <person name="Ling L."/>
        </authorList>
    </citation>
    <scope>NUCLEOTIDE SEQUENCE [LARGE SCALE GENOMIC DNA]</scope>
    <source>
        <strain evidence="2 3">NEAU-LL90</strain>
    </source>
</reference>
<proteinExistence type="predicted"/>
<keyword evidence="1" id="KW-0812">Transmembrane</keyword>
<sequence length="107" mass="11107">MVRDLIVIAARVALVVAVGATAFVAWEHMRDAGSDKSCAHYVQQNSGDQQQELDRYLAQHPTGAPSAPVSFGDFIGDGHSLLCAVRSGSGGTLPSGSGLNPLPAQPH</sequence>
<dbReference type="EMBL" id="RFFH01000010">
    <property type="protein sequence ID" value="RMI30395.1"/>
    <property type="molecule type" value="Genomic_DNA"/>
</dbReference>
<evidence type="ECO:0000256" key="1">
    <source>
        <dbReference type="SAM" id="Phobius"/>
    </source>
</evidence>
<comment type="caution">
    <text evidence="2">The sequence shown here is derived from an EMBL/GenBank/DDBJ whole genome shotgun (WGS) entry which is preliminary data.</text>
</comment>
<keyword evidence="3" id="KW-1185">Reference proteome</keyword>
<keyword evidence="1" id="KW-1133">Transmembrane helix</keyword>
<protein>
    <submittedName>
        <fullName evidence="2">Uncharacterized protein</fullName>
    </submittedName>
</protein>
<dbReference type="Proteomes" id="UP000279275">
    <property type="component" value="Unassembled WGS sequence"/>
</dbReference>
<dbReference type="AlphaFoldDB" id="A0A3M2L3F2"/>
<name>A0A3M2L3F2_9NOCA</name>
<organism evidence="2 3">
    <name type="scientific">Nocardia stercoris</name>
    <dbReference type="NCBI Taxonomy" id="2483361"/>
    <lineage>
        <taxon>Bacteria</taxon>
        <taxon>Bacillati</taxon>
        <taxon>Actinomycetota</taxon>
        <taxon>Actinomycetes</taxon>
        <taxon>Mycobacteriales</taxon>
        <taxon>Nocardiaceae</taxon>
        <taxon>Nocardia</taxon>
    </lineage>
</organism>
<evidence type="ECO:0000313" key="3">
    <source>
        <dbReference type="Proteomes" id="UP000279275"/>
    </source>
</evidence>
<keyword evidence="1" id="KW-0472">Membrane</keyword>